<sequence length="68" mass="7085">MCCCCSGARPRARPPHSPARSPARNPARTPARSPQHPVPPRRGPSAPSVSASSGSGTVKERNSCLVQL</sequence>
<accession>A0A1V4K5Q3</accession>
<dbReference type="AlphaFoldDB" id="A0A1V4K5Q3"/>
<evidence type="ECO:0000313" key="3">
    <source>
        <dbReference type="Proteomes" id="UP000190648"/>
    </source>
</evidence>
<name>A0A1V4K5Q3_PATFA</name>
<comment type="caution">
    <text evidence="2">The sequence shown here is derived from an EMBL/GenBank/DDBJ whole genome shotgun (WGS) entry which is preliminary data.</text>
</comment>
<feature type="compositionally biased region" description="Low complexity" evidence="1">
    <location>
        <begin position="43"/>
        <end position="55"/>
    </location>
</feature>
<keyword evidence="3" id="KW-1185">Reference proteome</keyword>
<proteinExistence type="predicted"/>
<gene>
    <name evidence="2" type="ORF">AV530_002218</name>
</gene>
<reference evidence="2 3" key="1">
    <citation type="submission" date="2016-02" db="EMBL/GenBank/DDBJ databases">
        <title>Band-tailed pigeon sequencing and assembly.</title>
        <authorList>
            <person name="Soares A.E."/>
            <person name="Novak B.J."/>
            <person name="Rice E.S."/>
            <person name="O'Connell B."/>
            <person name="Chang D."/>
            <person name="Weber S."/>
            <person name="Shapiro B."/>
        </authorList>
    </citation>
    <scope>NUCLEOTIDE SEQUENCE [LARGE SCALE GENOMIC DNA]</scope>
    <source>
        <strain evidence="2">BTP2013</strain>
        <tissue evidence="2">Blood</tissue>
    </source>
</reference>
<dbReference type="Proteomes" id="UP000190648">
    <property type="component" value="Unassembled WGS sequence"/>
</dbReference>
<protein>
    <submittedName>
        <fullName evidence="2">Uncharacterized protein</fullName>
    </submittedName>
</protein>
<feature type="region of interest" description="Disordered" evidence="1">
    <location>
        <begin position="1"/>
        <end position="68"/>
    </location>
</feature>
<feature type="compositionally biased region" description="Low complexity" evidence="1">
    <location>
        <begin position="18"/>
        <end position="34"/>
    </location>
</feature>
<organism evidence="2 3">
    <name type="scientific">Patagioenas fasciata monilis</name>
    <dbReference type="NCBI Taxonomy" id="372326"/>
    <lineage>
        <taxon>Eukaryota</taxon>
        <taxon>Metazoa</taxon>
        <taxon>Chordata</taxon>
        <taxon>Craniata</taxon>
        <taxon>Vertebrata</taxon>
        <taxon>Euteleostomi</taxon>
        <taxon>Archelosauria</taxon>
        <taxon>Archosauria</taxon>
        <taxon>Dinosauria</taxon>
        <taxon>Saurischia</taxon>
        <taxon>Theropoda</taxon>
        <taxon>Coelurosauria</taxon>
        <taxon>Aves</taxon>
        <taxon>Neognathae</taxon>
        <taxon>Neoaves</taxon>
        <taxon>Columbimorphae</taxon>
        <taxon>Columbiformes</taxon>
        <taxon>Columbidae</taxon>
        <taxon>Patagioenas</taxon>
    </lineage>
</organism>
<dbReference type="EMBL" id="LSYS01004331">
    <property type="protein sequence ID" value="OPJ79734.1"/>
    <property type="molecule type" value="Genomic_DNA"/>
</dbReference>
<evidence type="ECO:0000256" key="1">
    <source>
        <dbReference type="SAM" id="MobiDB-lite"/>
    </source>
</evidence>
<evidence type="ECO:0000313" key="2">
    <source>
        <dbReference type="EMBL" id="OPJ79734.1"/>
    </source>
</evidence>